<comment type="caution">
    <text evidence="3">The sequence shown here is derived from an EMBL/GenBank/DDBJ whole genome shotgun (WGS) entry which is preliminary data.</text>
</comment>
<evidence type="ECO:0000256" key="1">
    <source>
        <dbReference type="SAM" id="Coils"/>
    </source>
</evidence>
<feature type="region of interest" description="Disordered" evidence="2">
    <location>
        <begin position="772"/>
        <end position="807"/>
    </location>
</feature>
<feature type="compositionally biased region" description="Low complexity" evidence="2">
    <location>
        <begin position="36"/>
        <end position="51"/>
    </location>
</feature>
<feature type="region of interest" description="Disordered" evidence="2">
    <location>
        <begin position="1"/>
        <end position="56"/>
    </location>
</feature>
<feature type="region of interest" description="Disordered" evidence="2">
    <location>
        <begin position="408"/>
        <end position="451"/>
    </location>
</feature>
<feature type="compositionally biased region" description="Gly residues" evidence="2">
    <location>
        <begin position="602"/>
        <end position="611"/>
    </location>
</feature>
<proteinExistence type="predicted"/>
<dbReference type="OrthoDB" id="273796at2759"/>
<feature type="compositionally biased region" description="Low complexity" evidence="2">
    <location>
        <begin position="1560"/>
        <end position="1570"/>
    </location>
</feature>
<feature type="compositionally biased region" description="Low complexity" evidence="2">
    <location>
        <begin position="672"/>
        <end position="690"/>
    </location>
</feature>
<dbReference type="VEuPathDB" id="TriTrypDB:LpyrH10_16_1010"/>
<dbReference type="Proteomes" id="UP000037923">
    <property type="component" value="Unassembled WGS sequence"/>
</dbReference>
<organism evidence="3 4">
    <name type="scientific">Leptomonas pyrrhocoris</name>
    <name type="common">Firebug parasite</name>
    <dbReference type="NCBI Taxonomy" id="157538"/>
    <lineage>
        <taxon>Eukaryota</taxon>
        <taxon>Discoba</taxon>
        <taxon>Euglenozoa</taxon>
        <taxon>Kinetoplastea</taxon>
        <taxon>Metakinetoplastina</taxon>
        <taxon>Trypanosomatida</taxon>
        <taxon>Trypanosomatidae</taxon>
        <taxon>Leishmaniinae</taxon>
        <taxon>Leptomonas</taxon>
    </lineage>
</organism>
<gene>
    <name evidence="3" type="ORF">ABB37_06919</name>
</gene>
<protein>
    <submittedName>
        <fullName evidence="3">Uncharacterized protein</fullName>
    </submittedName>
</protein>
<keyword evidence="4" id="KW-1185">Reference proteome</keyword>
<reference evidence="3 4" key="1">
    <citation type="submission" date="2015-07" db="EMBL/GenBank/DDBJ databases">
        <title>High-quality genome of monoxenous trypanosomatid Leptomonas pyrrhocoris.</title>
        <authorList>
            <person name="Flegontov P."/>
            <person name="Butenko A."/>
            <person name="Firsov S."/>
            <person name="Vlcek C."/>
            <person name="Logacheva M.D."/>
            <person name="Field M."/>
            <person name="Filatov D."/>
            <person name="Flegontova O."/>
            <person name="Gerasimov E."/>
            <person name="Jackson A.P."/>
            <person name="Kelly S."/>
            <person name="Opperdoes F."/>
            <person name="O'Reilly A."/>
            <person name="Votypka J."/>
            <person name="Yurchenko V."/>
            <person name="Lukes J."/>
        </authorList>
    </citation>
    <scope>NUCLEOTIDE SEQUENCE [LARGE SCALE GENOMIC DNA]</scope>
    <source>
        <strain evidence="3">H10</strain>
    </source>
</reference>
<feature type="compositionally biased region" description="Low complexity" evidence="2">
    <location>
        <begin position="1749"/>
        <end position="1761"/>
    </location>
</feature>
<feature type="compositionally biased region" description="Basic and acidic residues" evidence="2">
    <location>
        <begin position="24"/>
        <end position="33"/>
    </location>
</feature>
<feature type="compositionally biased region" description="Polar residues" evidence="2">
    <location>
        <begin position="1"/>
        <end position="10"/>
    </location>
</feature>
<dbReference type="RefSeq" id="XP_015655981.1">
    <property type="nucleotide sequence ID" value="XM_015805368.1"/>
</dbReference>
<keyword evidence="1" id="KW-0175">Coiled coil</keyword>
<accession>A0A0N0DTI8</accession>
<feature type="region of interest" description="Disordered" evidence="2">
    <location>
        <begin position="151"/>
        <end position="176"/>
    </location>
</feature>
<dbReference type="GeneID" id="26907205"/>
<feature type="coiled-coil region" evidence="1">
    <location>
        <begin position="1218"/>
        <end position="1246"/>
    </location>
</feature>
<feature type="region of interest" description="Disordered" evidence="2">
    <location>
        <begin position="1749"/>
        <end position="1774"/>
    </location>
</feature>
<feature type="region of interest" description="Disordered" evidence="2">
    <location>
        <begin position="1284"/>
        <end position="1308"/>
    </location>
</feature>
<evidence type="ECO:0000313" key="4">
    <source>
        <dbReference type="Proteomes" id="UP000037923"/>
    </source>
</evidence>
<evidence type="ECO:0000313" key="3">
    <source>
        <dbReference type="EMBL" id="KPA77542.1"/>
    </source>
</evidence>
<dbReference type="OMA" id="TFHEKFF"/>
<feature type="region of interest" description="Disordered" evidence="2">
    <location>
        <begin position="592"/>
        <end position="632"/>
    </location>
</feature>
<feature type="region of interest" description="Disordered" evidence="2">
    <location>
        <begin position="1499"/>
        <end position="1609"/>
    </location>
</feature>
<feature type="compositionally biased region" description="Polar residues" evidence="2">
    <location>
        <begin position="691"/>
        <end position="706"/>
    </location>
</feature>
<name>A0A0N0DTI8_LEPPY</name>
<evidence type="ECO:0000256" key="2">
    <source>
        <dbReference type="SAM" id="MobiDB-lite"/>
    </source>
</evidence>
<feature type="region of interest" description="Disordered" evidence="2">
    <location>
        <begin position="669"/>
        <end position="707"/>
    </location>
</feature>
<feature type="compositionally biased region" description="Polar residues" evidence="2">
    <location>
        <begin position="773"/>
        <end position="790"/>
    </location>
</feature>
<dbReference type="EMBL" id="LGTL01000016">
    <property type="protein sequence ID" value="KPA77542.1"/>
    <property type="molecule type" value="Genomic_DNA"/>
</dbReference>
<sequence length="1774" mass="194046">MSNSASSTQLLFGETDRTAAPLEVGRDVREAHDTLSPAYPHSSPAAPELPLRTPPPPPLDRLALAASDSSVASWPRLCRRDGQPTTKPYRGVAVAVLRRVLHDQSPAGESAAASLTATATTTSAPMADASLASAHSPFAMPGTSLISASPAAAVDNSKNEDDDDHGDDTADRPACEGADDVLPWWRRILIDVAYRQRLMQLSTEAYRQELKLLQNAPDVISGTAGMEKRKVWRERQWWTDELAEVVTPLRYKLDEHDKNNGAGRHGAEAAVSTAAVRAPQGEDADDRASHPLQDEVDHTIVMAQHVVVTIPRHSSVSAIFALQHPHAIIHASALGTIRVVALGRMPPAQHAHEEAWQEAAIDAHLRMQRRLSHEMSLAAKRKLAKDILADRQEVPMQTAITDALLETAAAKHSQHKTESQRTKKSGATHEPLIPRPPAPRSSTPPHWRDHLPPRIEAIGRAQHDVDVAVINVQTCTLSPFPMPATTKTAATTTAAPVCEESSVSRSHSSGDTDNFTSRNAKAKMEMHTPQQQLRCHEAAMACTDGTENLYGLQYVWRLPLPPSGFIRVSPDPRYAMWPDDARLGTGVSAHLVGGSITTNDHGSGGGDGRGAGHPPHDRNASRSTILCSRRRQRQMRRLARRVNERAHKLRWLHEIGRRRVCYNDLALETESDASSPSSSSVSFRSDSTDSTLMSQQGDPTSPSRFSLNVARQVERRKRGVAADGRAAAVAAARRRRLAARAAARGEVARPIYDGALNINVYADVLDTRKLPANDSSNSKGTMASAQQNATSSSSSSSSTVMPPHYTTADAPTRRVFLGCYRQSRMLIHYKVYCRALHEEARVRCGPPLTHVIGRAQIHSSSAADARHGQLPDEPSVTYDAGTAALLRGVPAIPYPVLRLQTEPPTLRQPHARQTPDLSTVREACCWVGLFPSARVDLASEAHHAWRTLRESALVQQALRDIFEDLPHDKEGLLDKRTFVLFVLQLLELFFPSYLSPTTHVAIAEEEWAYRGTTEHVGPHTFHEKFFGFPFIFMRDIATVTETELVEFWSILRLCLRAQQEQTRLRLPGEAATPPEALLSALHLLVPLTSLNPTQLLTLIARPPPAFDPVVYDRFCLLTEAFRSDPDVHRAPRASQYTVARARVEHQLRLREAQRRLSGAAKAAVRGTTLTPAALLASASRAENNPTSETAPLDIANKLAVSVSDLLSGSAGTTSRIGIENAVQREREEQQRRAEALEKRVLLEQSAFYEQRQQHLHVRTAAVVSAIEGTSSSWELHRADVYEPPSQSCGGNLKDSVTADRNTEEGEGNEDVEDALLEYLDGVPCDVFGGRVSLRERYLLHIRYQRSRRGHDFPWLQNRAVNDTADPASTSAAASPAAVSSPNTIRLADRDREVKTRRFLSVMKGEGSTVQERQLVVAAECERLLGSPRAPVTTTVAACDEKDKDHQSKTTTSYAAGIYPLRPVPRRTSSILLVTDQRARMRILEQADYTMSDASRTGSFVRKASDRSVHNGSAERLPRRVPSRVRMEIPSSSFYGSQGRRHLAQPPPTAAAGKTTRRVRTASATASATAQHQRRQPQLHRGVGSRGDLKRKASNTMQRTHSFGRHPSAPSLSKVSAYAAAAPAVEPAPPSLPLSRAPSLTDVGERVTSSYGVEGAGPAGMPNLARPITNVSFIEADLARNNNDDVDGDDDWNSTTVLSMPLGGSYRSFFTACGDRRGSNASLAASAAQQRLSTAARTASPATLYAGRLRAQQRRQQQYQERFNANRGPAATLKR</sequence>